<dbReference type="Pfam" id="PF07883">
    <property type="entry name" value="Cupin_2"/>
    <property type="match status" value="1"/>
</dbReference>
<evidence type="ECO:0000313" key="3">
    <source>
        <dbReference type="EMBL" id="PIZ00768.1"/>
    </source>
</evidence>
<sequence>MNIKKYKQLAKLIRDNETYKVYDLSELEDIEISLTELQPHKSTIGHSHNDVDEVYIFIDGKGTMEKGKETIKVKANDIVPIKAGELHRVFNQKASNLNFWSIFEKYKGRGK</sequence>
<evidence type="ECO:0000256" key="1">
    <source>
        <dbReference type="ARBA" id="ARBA00022723"/>
    </source>
</evidence>
<dbReference type="GO" id="GO:0046872">
    <property type="term" value="F:metal ion binding"/>
    <property type="evidence" value="ECO:0007669"/>
    <property type="project" value="UniProtKB-KW"/>
</dbReference>
<dbReference type="InterPro" id="IPR013096">
    <property type="entry name" value="Cupin_2"/>
</dbReference>
<organism evidence="3 4">
    <name type="scientific">bacterium (Candidatus Gribaldobacteria) CG_4_10_14_0_8_um_filter_33_9</name>
    <dbReference type="NCBI Taxonomy" id="2014266"/>
    <lineage>
        <taxon>Bacteria</taxon>
        <taxon>Candidatus Gribaldobacteria</taxon>
    </lineage>
</organism>
<name>A0A2M7RMR4_9BACT</name>
<reference evidence="4" key="1">
    <citation type="submission" date="2017-09" db="EMBL/GenBank/DDBJ databases">
        <title>Depth-based differentiation of microbial function through sediment-hosted aquifers and enrichment of novel symbionts in the deep terrestrial subsurface.</title>
        <authorList>
            <person name="Probst A.J."/>
            <person name="Ladd B."/>
            <person name="Jarett J.K."/>
            <person name="Geller-Mcgrath D.E."/>
            <person name="Sieber C.M.K."/>
            <person name="Emerson J.B."/>
            <person name="Anantharaman K."/>
            <person name="Thomas B.C."/>
            <person name="Malmstrom R."/>
            <person name="Stieglmeier M."/>
            <person name="Klingl A."/>
            <person name="Woyke T."/>
            <person name="Ryan C.M."/>
            <person name="Banfield J.F."/>
        </authorList>
    </citation>
    <scope>NUCLEOTIDE SEQUENCE [LARGE SCALE GENOMIC DNA]</scope>
</reference>
<dbReference type="InterPro" id="IPR051610">
    <property type="entry name" value="GPI/OXD"/>
</dbReference>
<keyword evidence="1" id="KW-0479">Metal-binding</keyword>
<dbReference type="PANTHER" id="PTHR35848">
    <property type="entry name" value="OXALATE-BINDING PROTEIN"/>
    <property type="match status" value="1"/>
</dbReference>
<evidence type="ECO:0000259" key="2">
    <source>
        <dbReference type="Pfam" id="PF07883"/>
    </source>
</evidence>
<comment type="caution">
    <text evidence="3">The sequence shown here is derived from an EMBL/GenBank/DDBJ whole genome shotgun (WGS) entry which is preliminary data.</text>
</comment>
<dbReference type="PANTHER" id="PTHR35848:SF6">
    <property type="entry name" value="CUPIN TYPE-2 DOMAIN-CONTAINING PROTEIN"/>
    <property type="match status" value="1"/>
</dbReference>
<dbReference type="SUPFAM" id="SSF51182">
    <property type="entry name" value="RmlC-like cupins"/>
    <property type="match status" value="1"/>
</dbReference>
<feature type="domain" description="Cupin type-2" evidence="2">
    <location>
        <begin position="34"/>
        <end position="99"/>
    </location>
</feature>
<dbReference type="EMBL" id="PFMI01000043">
    <property type="protein sequence ID" value="PIZ00768.1"/>
    <property type="molecule type" value="Genomic_DNA"/>
</dbReference>
<dbReference type="AlphaFoldDB" id="A0A2M7RMR4"/>
<proteinExistence type="predicted"/>
<evidence type="ECO:0000313" key="4">
    <source>
        <dbReference type="Proteomes" id="UP000229371"/>
    </source>
</evidence>
<dbReference type="InterPro" id="IPR011051">
    <property type="entry name" value="RmlC_Cupin_sf"/>
</dbReference>
<dbReference type="Gene3D" id="2.60.120.10">
    <property type="entry name" value="Jelly Rolls"/>
    <property type="match status" value="1"/>
</dbReference>
<gene>
    <name evidence="3" type="ORF">COY61_01630</name>
</gene>
<protein>
    <submittedName>
        <fullName evidence="3">Cupin</fullName>
    </submittedName>
</protein>
<accession>A0A2M7RMR4</accession>
<dbReference type="InterPro" id="IPR014710">
    <property type="entry name" value="RmlC-like_jellyroll"/>
</dbReference>
<dbReference type="Proteomes" id="UP000229371">
    <property type="component" value="Unassembled WGS sequence"/>
</dbReference>